<feature type="transmembrane region" description="Helical" evidence="1">
    <location>
        <begin position="37"/>
        <end position="58"/>
    </location>
</feature>
<protein>
    <submittedName>
        <fullName evidence="3">MARVEL domain-containing protein</fullName>
    </submittedName>
</protein>
<feature type="transmembrane region" description="Helical" evidence="1">
    <location>
        <begin position="110"/>
        <end position="132"/>
    </location>
</feature>
<dbReference type="WBParaSite" id="Csp11.Scaffold571.g4290.t1">
    <property type="protein sequence ID" value="Csp11.Scaffold571.g4290.t1"/>
    <property type="gene ID" value="Csp11.Scaffold571.g4290"/>
</dbReference>
<keyword evidence="1" id="KW-0812">Transmembrane</keyword>
<feature type="transmembrane region" description="Helical" evidence="1">
    <location>
        <begin position="64"/>
        <end position="89"/>
    </location>
</feature>
<feature type="transmembrane region" description="Helical" evidence="1">
    <location>
        <begin position="6"/>
        <end position="25"/>
    </location>
</feature>
<sequence>MIRFQIIFIVVGVFFIIGSVLEYIFWAKDNSKNWLEVWIPIVVFCLEAAFLAVIITQFKYGIRIILTLTGIYIGIISFCIIVYIIDVLFYDSSFLRRGNSRQDDKIHLKIRNIIVSITLALIFILNIIRFAAVKIFYNWLIDAPETTRNGPSERRITVKTIE</sequence>
<evidence type="ECO:0000256" key="1">
    <source>
        <dbReference type="SAM" id="Phobius"/>
    </source>
</evidence>
<accession>A0A1I7TBE6</accession>
<name>A0A1I7TBE6_9PELO</name>
<keyword evidence="1" id="KW-0472">Membrane</keyword>
<proteinExistence type="predicted"/>
<organism evidence="2 3">
    <name type="scientific">Caenorhabditis tropicalis</name>
    <dbReference type="NCBI Taxonomy" id="1561998"/>
    <lineage>
        <taxon>Eukaryota</taxon>
        <taxon>Metazoa</taxon>
        <taxon>Ecdysozoa</taxon>
        <taxon>Nematoda</taxon>
        <taxon>Chromadorea</taxon>
        <taxon>Rhabditida</taxon>
        <taxon>Rhabditina</taxon>
        <taxon>Rhabditomorpha</taxon>
        <taxon>Rhabditoidea</taxon>
        <taxon>Rhabditidae</taxon>
        <taxon>Peloderinae</taxon>
        <taxon>Caenorhabditis</taxon>
    </lineage>
</organism>
<dbReference type="Proteomes" id="UP000095282">
    <property type="component" value="Unplaced"/>
</dbReference>
<dbReference type="AlphaFoldDB" id="A0A1I7TBE6"/>
<reference evidence="3" key="1">
    <citation type="submission" date="2016-11" db="UniProtKB">
        <authorList>
            <consortium name="WormBaseParasite"/>
        </authorList>
    </citation>
    <scope>IDENTIFICATION</scope>
</reference>
<keyword evidence="2" id="KW-1185">Reference proteome</keyword>
<evidence type="ECO:0000313" key="2">
    <source>
        <dbReference type="Proteomes" id="UP000095282"/>
    </source>
</evidence>
<keyword evidence="1" id="KW-1133">Transmembrane helix</keyword>
<evidence type="ECO:0000313" key="3">
    <source>
        <dbReference type="WBParaSite" id="Csp11.Scaffold571.g4290.t1"/>
    </source>
</evidence>